<accession>A0A4Y2CDG9</accession>
<evidence type="ECO:0000313" key="1">
    <source>
        <dbReference type="EMBL" id="GBM01787.1"/>
    </source>
</evidence>
<comment type="caution">
    <text evidence="1">The sequence shown here is derived from an EMBL/GenBank/DDBJ whole genome shotgun (WGS) entry which is preliminary data.</text>
</comment>
<dbReference type="AlphaFoldDB" id="A0A4Y2CDG9"/>
<reference evidence="1 2" key="1">
    <citation type="journal article" date="2019" name="Sci. Rep.">
        <title>Orb-weaving spider Araneus ventricosus genome elucidates the spidroin gene catalogue.</title>
        <authorList>
            <person name="Kono N."/>
            <person name="Nakamura H."/>
            <person name="Ohtoshi R."/>
            <person name="Moran D.A.P."/>
            <person name="Shinohara A."/>
            <person name="Yoshida Y."/>
            <person name="Fujiwara M."/>
            <person name="Mori M."/>
            <person name="Tomita M."/>
            <person name="Arakawa K."/>
        </authorList>
    </citation>
    <scope>NUCLEOTIDE SEQUENCE [LARGE SCALE GENOMIC DNA]</scope>
</reference>
<protein>
    <submittedName>
        <fullName evidence="1">Uncharacterized protein</fullName>
    </submittedName>
</protein>
<evidence type="ECO:0000313" key="2">
    <source>
        <dbReference type="Proteomes" id="UP000499080"/>
    </source>
</evidence>
<keyword evidence="2" id="KW-1185">Reference proteome</keyword>
<sequence length="89" mass="10393">MSGYLRKMEFRGNKRVRAGRLADPLLYFKLRDKSSMDAATGNGRTRSCYCFSARTGRGTVRNAIWRSPLRSWLHGVSKWRLPMPRTLWQ</sequence>
<name>A0A4Y2CDG9_ARAVE</name>
<gene>
    <name evidence="1" type="ORF">AVEN_205454_1</name>
</gene>
<organism evidence="1 2">
    <name type="scientific">Araneus ventricosus</name>
    <name type="common">Orbweaver spider</name>
    <name type="synonym">Epeira ventricosa</name>
    <dbReference type="NCBI Taxonomy" id="182803"/>
    <lineage>
        <taxon>Eukaryota</taxon>
        <taxon>Metazoa</taxon>
        <taxon>Ecdysozoa</taxon>
        <taxon>Arthropoda</taxon>
        <taxon>Chelicerata</taxon>
        <taxon>Arachnida</taxon>
        <taxon>Araneae</taxon>
        <taxon>Araneomorphae</taxon>
        <taxon>Entelegynae</taxon>
        <taxon>Araneoidea</taxon>
        <taxon>Araneidae</taxon>
        <taxon>Araneus</taxon>
    </lineage>
</organism>
<dbReference type="EMBL" id="BGPR01000173">
    <property type="protein sequence ID" value="GBM01787.1"/>
    <property type="molecule type" value="Genomic_DNA"/>
</dbReference>
<proteinExistence type="predicted"/>
<dbReference type="Proteomes" id="UP000499080">
    <property type="component" value="Unassembled WGS sequence"/>
</dbReference>